<dbReference type="Pfam" id="PF04151">
    <property type="entry name" value="PPC"/>
    <property type="match status" value="4"/>
</dbReference>
<dbReference type="Gene3D" id="2.60.120.380">
    <property type="match status" value="4"/>
</dbReference>
<feature type="region of interest" description="Disordered" evidence="1">
    <location>
        <begin position="59"/>
        <end position="80"/>
    </location>
</feature>
<dbReference type="EMBL" id="RAWK01000049">
    <property type="protein sequence ID" value="RKH69779.1"/>
    <property type="molecule type" value="Genomic_DNA"/>
</dbReference>
<feature type="region of interest" description="Disordered" evidence="1">
    <location>
        <begin position="1"/>
        <end position="22"/>
    </location>
</feature>
<feature type="domain" description="Peptidase C-terminal archaeal/bacterial" evidence="2">
    <location>
        <begin position="226"/>
        <end position="292"/>
    </location>
</feature>
<evidence type="ECO:0000313" key="3">
    <source>
        <dbReference type="EMBL" id="RKH69779.1"/>
    </source>
</evidence>
<dbReference type="AlphaFoldDB" id="A0A3A8QLY3"/>
<feature type="domain" description="Peptidase C-terminal archaeal/bacterial" evidence="2">
    <location>
        <begin position="111"/>
        <end position="179"/>
    </location>
</feature>
<evidence type="ECO:0000259" key="2">
    <source>
        <dbReference type="Pfam" id="PF04151"/>
    </source>
</evidence>
<feature type="domain" description="Peptidase C-terminal archaeal/bacterial" evidence="2">
    <location>
        <begin position="340"/>
        <end position="409"/>
    </location>
</feature>
<reference evidence="4" key="1">
    <citation type="submission" date="2018-09" db="EMBL/GenBank/DDBJ databases">
        <authorList>
            <person name="Livingstone P.G."/>
            <person name="Whitworth D.E."/>
        </authorList>
    </citation>
    <scope>NUCLEOTIDE SEQUENCE [LARGE SCALE GENOMIC DNA]</scope>
    <source>
        <strain evidence="4">AB050A</strain>
    </source>
</reference>
<organism evidence="3 4">
    <name type="scientific">Corallococcus aberystwythensis</name>
    <dbReference type="NCBI Taxonomy" id="2316722"/>
    <lineage>
        <taxon>Bacteria</taxon>
        <taxon>Pseudomonadati</taxon>
        <taxon>Myxococcota</taxon>
        <taxon>Myxococcia</taxon>
        <taxon>Myxococcales</taxon>
        <taxon>Cystobacterineae</taxon>
        <taxon>Myxococcaceae</taxon>
        <taxon>Corallococcus</taxon>
    </lineage>
</organism>
<comment type="caution">
    <text evidence="3">The sequence shown here is derived from an EMBL/GenBank/DDBJ whole genome shotgun (WGS) entry which is preliminary data.</text>
</comment>
<accession>A0A3A8QLY3</accession>
<protein>
    <recommendedName>
        <fullName evidence="2">Peptidase C-terminal archaeal/bacterial domain-containing protein</fullName>
    </recommendedName>
</protein>
<dbReference type="InterPro" id="IPR007280">
    <property type="entry name" value="Peptidase_C_arc/bac"/>
</dbReference>
<keyword evidence="4" id="KW-1185">Reference proteome</keyword>
<name>A0A3A8QLY3_9BACT</name>
<dbReference type="Proteomes" id="UP000267003">
    <property type="component" value="Unassembled WGS sequence"/>
</dbReference>
<proteinExistence type="predicted"/>
<gene>
    <name evidence="3" type="ORF">D7W81_10305</name>
</gene>
<feature type="domain" description="Peptidase C-terminal archaeal/bacterial" evidence="2">
    <location>
        <begin position="454"/>
        <end position="522"/>
    </location>
</feature>
<evidence type="ECO:0000256" key="1">
    <source>
        <dbReference type="SAM" id="MobiDB-lite"/>
    </source>
</evidence>
<evidence type="ECO:0000313" key="4">
    <source>
        <dbReference type="Proteomes" id="UP000267003"/>
    </source>
</evidence>
<sequence length="536" mass="55574">MLGFSSSDGRQRESFRRRGCNTFSQTEEQPLKRLAWKAFAAAWLTCSLAGCGPEFEAPAEETVEQAPLAPKGPPPEERVGALASGCSGTIALASNVPVSNISANTGEWSCTYTFNVTSPNSTLKITTTSGTGDADLYVRYGSEPSTTGVNDCKSDQSSNAETCEITNAKVGVYYVKVYGYAAFTGLKLTAVYTPVGSSGCSSTTTMSNGVPAYGVGTAEASWSCIYMLYVPTGATRVDFVTSGGSGDGDLFVRRGSSPNDVTYDCKAAGPTNVETCTLTVTEPGIYYARMYGYHAFSGASITGTYTLTTGQPGCTTTSPLTNNSPTSGVSAPAGTFSCDYTLEVPAGATSVTFNTYGGSGAPAHLYVKRGSAPTLSAYDCAGTLGGSSNNSQTCTLNTPAAGTWHVRLYNAGSSLPLTGATLRGAYVTGGGNPSSGTLVNDVPVSNLSGLKDSYRYWTITVPSGKSSLLVTTTGGTGDADLYVRQGSKPEDYVYDCRPLTGGNTESCLISNPVAGVYHVMIKGYADYAGVTLKATY</sequence>